<dbReference type="GO" id="GO:1990169">
    <property type="term" value="P:stress response to copper ion"/>
    <property type="evidence" value="ECO:0007669"/>
    <property type="project" value="TreeGrafter"/>
</dbReference>
<name>A0A1W1UTU1_DESTI</name>
<dbReference type="GO" id="GO:0046870">
    <property type="term" value="F:cadmium ion binding"/>
    <property type="evidence" value="ECO:0007669"/>
    <property type="project" value="TreeGrafter"/>
</dbReference>
<evidence type="ECO:0000313" key="2">
    <source>
        <dbReference type="EMBL" id="SMB84522.1"/>
    </source>
</evidence>
<dbReference type="PROSITE" id="PS50151">
    <property type="entry name" value="UVR"/>
    <property type="match status" value="1"/>
</dbReference>
<dbReference type="InterPro" id="IPR025542">
    <property type="entry name" value="YacH"/>
</dbReference>
<dbReference type="GO" id="GO:0008270">
    <property type="term" value="F:zinc ion binding"/>
    <property type="evidence" value="ECO:0007669"/>
    <property type="project" value="TreeGrafter"/>
</dbReference>
<dbReference type="GO" id="GO:0005507">
    <property type="term" value="F:copper ion binding"/>
    <property type="evidence" value="ECO:0007669"/>
    <property type="project" value="TreeGrafter"/>
</dbReference>
<dbReference type="GO" id="GO:1990170">
    <property type="term" value="P:stress response to cadmium ion"/>
    <property type="evidence" value="ECO:0007669"/>
    <property type="project" value="TreeGrafter"/>
</dbReference>
<dbReference type="Gene3D" id="4.10.860.10">
    <property type="entry name" value="UVR domain"/>
    <property type="match status" value="1"/>
</dbReference>
<accession>A0A1W1UTU1</accession>
<dbReference type="PIRSF" id="PIRSF015034">
    <property type="entry name" value="YacH"/>
    <property type="match status" value="1"/>
</dbReference>
<dbReference type="GO" id="GO:0050897">
    <property type="term" value="F:cobalt ion binding"/>
    <property type="evidence" value="ECO:0007669"/>
    <property type="project" value="TreeGrafter"/>
</dbReference>
<dbReference type="EMBL" id="FWWT01000010">
    <property type="protein sequence ID" value="SMB84522.1"/>
    <property type="molecule type" value="Genomic_DNA"/>
</dbReference>
<reference evidence="2 3" key="1">
    <citation type="submission" date="2017-04" db="EMBL/GenBank/DDBJ databases">
        <authorList>
            <person name="Afonso C.L."/>
            <person name="Miller P.J."/>
            <person name="Scott M.A."/>
            <person name="Spackman E."/>
            <person name="Goraichik I."/>
            <person name="Dimitrov K.M."/>
            <person name="Suarez D.L."/>
            <person name="Swayne D.E."/>
        </authorList>
    </citation>
    <scope>NUCLEOTIDE SEQUENCE [LARGE SCALE GENOMIC DNA]</scope>
    <source>
        <strain evidence="2 3">DSM 11270</strain>
    </source>
</reference>
<organism evidence="2 3">
    <name type="scientific">Desulfonispora thiosulfatigenes DSM 11270</name>
    <dbReference type="NCBI Taxonomy" id="656914"/>
    <lineage>
        <taxon>Bacteria</taxon>
        <taxon>Bacillati</taxon>
        <taxon>Bacillota</taxon>
        <taxon>Clostridia</taxon>
        <taxon>Eubacteriales</taxon>
        <taxon>Peptococcaceae</taxon>
        <taxon>Desulfonispora</taxon>
    </lineage>
</organism>
<evidence type="ECO:0000313" key="3">
    <source>
        <dbReference type="Proteomes" id="UP000192731"/>
    </source>
</evidence>
<proteinExistence type="predicted"/>
<sequence length="173" mass="19873">MYCEDCNEKVANIYLTKTINGKKMEKYICEDCAKKYQEQFGVVFKPQLSFSNLLGSLFENEFIPQIGSISSNGLKCEKCGMDHHKFAKDGRLGCNECFNYFGMQLEPLLKRLHGTTKHTGKIPKRIGGGLRIKNEIKLMREKLQYAVSKEEFEEAAKLRDSIKELESKISKEE</sequence>
<dbReference type="PANTHER" id="PTHR38430:SF1">
    <property type="entry name" value="PROTEIN-ARGININE KINASE ACTIVATOR PROTEIN"/>
    <property type="match status" value="1"/>
</dbReference>
<dbReference type="AlphaFoldDB" id="A0A1W1UTU1"/>
<dbReference type="PANTHER" id="PTHR38430">
    <property type="entry name" value="PROTEIN-ARGININE KINASE ACTIVATOR PROTEIN"/>
    <property type="match status" value="1"/>
</dbReference>
<dbReference type="SUPFAM" id="SSF46600">
    <property type="entry name" value="C-terminal UvrC-binding domain of UvrB"/>
    <property type="match status" value="1"/>
</dbReference>
<keyword evidence="2" id="KW-0808">Transferase</keyword>
<dbReference type="RefSeq" id="WP_159446254.1">
    <property type="nucleotide sequence ID" value="NZ_FWWT01000010.1"/>
</dbReference>
<dbReference type="OrthoDB" id="9788704at2"/>
<dbReference type="InterPro" id="IPR001943">
    <property type="entry name" value="UVR_dom"/>
</dbReference>
<dbReference type="InterPro" id="IPR036876">
    <property type="entry name" value="UVR_dom_sf"/>
</dbReference>
<keyword evidence="2" id="KW-0418">Kinase</keyword>
<dbReference type="GO" id="GO:0016301">
    <property type="term" value="F:kinase activity"/>
    <property type="evidence" value="ECO:0007669"/>
    <property type="project" value="UniProtKB-KW"/>
</dbReference>
<dbReference type="STRING" id="656914.SAMN00017405_2353"/>
<keyword evidence="3" id="KW-1185">Reference proteome</keyword>
<evidence type="ECO:0000259" key="1">
    <source>
        <dbReference type="PROSITE" id="PS50151"/>
    </source>
</evidence>
<gene>
    <name evidence="2" type="ORF">SAMN00017405_2353</name>
</gene>
<dbReference type="Pfam" id="PF02151">
    <property type="entry name" value="UVR"/>
    <property type="match status" value="1"/>
</dbReference>
<protein>
    <submittedName>
        <fullName evidence="2">Protein-arginine kinase activator protein McsA</fullName>
    </submittedName>
</protein>
<dbReference type="Proteomes" id="UP000192731">
    <property type="component" value="Unassembled WGS sequence"/>
</dbReference>
<feature type="domain" description="UVR" evidence="1">
    <location>
        <begin position="133"/>
        <end position="168"/>
    </location>
</feature>